<accession>A0A382S2M7</accession>
<evidence type="ECO:0000313" key="1">
    <source>
        <dbReference type="EMBL" id="SVD03378.1"/>
    </source>
</evidence>
<protein>
    <submittedName>
        <fullName evidence="1">Uncharacterized protein</fullName>
    </submittedName>
</protein>
<reference evidence="1" key="1">
    <citation type="submission" date="2018-05" db="EMBL/GenBank/DDBJ databases">
        <authorList>
            <person name="Lanie J.A."/>
            <person name="Ng W.-L."/>
            <person name="Kazmierczak K.M."/>
            <person name="Andrzejewski T.M."/>
            <person name="Davidsen T.M."/>
            <person name="Wayne K.J."/>
            <person name="Tettelin H."/>
            <person name="Glass J.I."/>
            <person name="Rusch D."/>
            <person name="Podicherti R."/>
            <person name="Tsui H.-C.T."/>
            <person name="Winkler M.E."/>
        </authorList>
    </citation>
    <scope>NUCLEOTIDE SEQUENCE</scope>
</reference>
<sequence>MKRLLLLLIEVQFFLCFSSLFFVWAQESLPEEDDLL</sequence>
<gene>
    <name evidence="1" type="ORF">METZ01_LOCUS356232</name>
</gene>
<organism evidence="1">
    <name type="scientific">marine metagenome</name>
    <dbReference type="NCBI Taxonomy" id="408172"/>
    <lineage>
        <taxon>unclassified sequences</taxon>
        <taxon>metagenomes</taxon>
        <taxon>ecological metagenomes</taxon>
    </lineage>
</organism>
<feature type="non-terminal residue" evidence="1">
    <location>
        <position position="36"/>
    </location>
</feature>
<dbReference type="AlphaFoldDB" id="A0A382S2M7"/>
<name>A0A382S2M7_9ZZZZ</name>
<proteinExistence type="predicted"/>
<dbReference type="EMBL" id="UINC01125503">
    <property type="protein sequence ID" value="SVD03378.1"/>
    <property type="molecule type" value="Genomic_DNA"/>
</dbReference>